<organism evidence="2 3">
    <name type="scientific">Austropuccinia psidii MF-1</name>
    <dbReference type="NCBI Taxonomy" id="1389203"/>
    <lineage>
        <taxon>Eukaryota</taxon>
        <taxon>Fungi</taxon>
        <taxon>Dikarya</taxon>
        <taxon>Basidiomycota</taxon>
        <taxon>Pucciniomycotina</taxon>
        <taxon>Pucciniomycetes</taxon>
        <taxon>Pucciniales</taxon>
        <taxon>Sphaerophragmiaceae</taxon>
        <taxon>Austropuccinia</taxon>
    </lineage>
</organism>
<dbReference type="AlphaFoldDB" id="A0A9Q3GK52"/>
<proteinExistence type="predicted"/>
<dbReference type="EMBL" id="AVOT02002460">
    <property type="protein sequence ID" value="MBW0470441.1"/>
    <property type="molecule type" value="Genomic_DNA"/>
</dbReference>
<feature type="region of interest" description="Disordered" evidence="1">
    <location>
        <begin position="70"/>
        <end position="98"/>
    </location>
</feature>
<keyword evidence="3" id="KW-1185">Reference proteome</keyword>
<dbReference type="Proteomes" id="UP000765509">
    <property type="component" value="Unassembled WGS sequence"/>
</dbReference>
<evidence type="ECO:0000313" key="2">
    <source>
        <dbReference type="EMBL" id="MBW0470441.1"/>
    </source>
</evidence>
<reference evidence="2" key="1">
    <citation type="submission" date="2021-03" db="EMBL/GenBank/DDBJ databases">
        <title>Draft genome sequence of rust myrtle Austropuccinia psidii MF-1, a brazilian biotype.</title>
        <authorList>
            <person name="Quecine M.C."/>
            <person name="Pachon D.M.R."/>
            <person name="Bonatelli M.L."/>
            <person name="Correr F.H."/>
            <person name="Franceschini L.M."/>
            <person name="Leite T.F."/>
            <person name="Margarido G.R.A."/>
            <person name="Almeida C.A."/>
            <person name="Ferrarezi J.A."/>
            <person name="Labate C.A."/>
        </authorList>
    </citation>
    <scope>NUCLEOTIDE SEQUENCE</scope>
    <source>
        <strain evidence="2">MF-1</strain>
    </source>
</reference>
<comment type="caution">
    <text evidence="2">The sequence shown here is derived from an EMBL/GenBank/DDBJ whole genome shotgun (WGS) entry which is preliminary data.</text>
</comment>
<protein>
    <submittedName>
        <fullName evidence="2">Uncharacterized protein</fullName>
    </submittedName>
</protein>
<evidence type="ECO:0000256" key="1">
    <source>
        <dbReference type="SAM" id="MobiDB-lite"/>
    </source>
</evidence>
<name>A0A9Q3GK52_9BASI</name>
<evidence type="ECO:0000313" key="3">
    <source>
        <dbReference type="Proteomes" id="UP000765509"/>
    </source>
</evidence>
<sequence length="159" mass="18220">MRWRPLWLVELPADMSSKFQLIHGRGIVPKHHGPSLPYADGGADNVQPGGMTQLPYTKTWKEKMDLSKLFPNRQPRKNSNHIPPASPRKQIHVARQTDSPSSMIQQMICYFNEALSPQNPSQTFNESQIKLLSQQVIISNRIIKPTDQHQIMQTSRKRS</sequence>
<accession>A0A9Q3GK52</accession>
<gene>
    <name evidence="2" type="ORF">O181_010156</name>
</gene>